<accession>A0A8B6CW41</accession>
<evidence type="ECO:0000313" key="3">
    <source>
        <dbReference type="Proteomes" id="UP000596742"/>
    </source>
</evidence>
<dbReference type="EMBL" id="UYJE01002405">
    <property type="protein sequence ID" value="VDI10467.1"/>
    <property type="molecule type" value="Genomic_DNA"/>
</dbReference>
<feature type="region of interest" description="Disordered" evidence="1">
    <location>
        <begin position="1"/>
        <end position="20"/>
    </location>
</feature>
<evidence type="ECO:0000313" key="2">
    <source>
        <dbReference type="EMBL" id="VDI10467.1"/>
    </source>
</evidence>
<protein>
    <submittedName>
        <fullName evidence="2">Uncharacterized protein</fullName>
    </submittedName>
</protein>
<keyword evidence="3" id="KW-1185">Reference proteome</keyword>
<gene>
    <name evidence="2" type="ORF">MGAL_10B003547</name>
</gene>
<dbReference type="AlphaFoldDB" id="A0A8B6CW41"/>
<evidence type="ECO:0000256" key="1">
    <source>
        <dbReference type="SAM" id="MobiDB-lite"/>
    </source>
</evidence>
<comment type="caution">
    <text evidence="2">The sequence shown here is derived from an EMBL/GenBank/DDBJ whole genome shotgun (WGS) entry which is preliminary data.</text>
</comment>
<name>A0A8B6CW41_MYTGA</name>
<sequence length="94" mass="10612">MVPGKKTYGNNKNDVDFEDSVPDTINNADEILCKTYGSTELPNSFKGQEAKSLSVQSAGFNIIIIDSKFETGVVREFEEKFRKLDGTREEDVWE</sequence>
<reference evidence="2" key="1">
    <citation type="submission" date="2018-11" db="EMBL/GenBank/DDBJ databases">
        <authorList>
            <person name="Alioto T."/>
            <person name="Alioto T."/>
        </authorList>
    </citation>
    <scope>NUCLEOTIDE SEQUENCE</scope>
</reference>
<dbReference type="Proteomes" id="UP000596742">
    <property type="component" value="Unassembled WGS sequence"/>
</dbReference>
<proteinExistence type="predicted"/>
<organism evidence="2 3">
    <name type="scientific">Mytilus galloprovincialis</name>
    <name type="common">Mediterranean mussel</name>
    <dbReference type="NCBI Taxonomy" id="29158"/>
    <lineage>
        <taxon>Eukaryota</taxon>
        <taxon>Metazoa</taxon>
        <taxon>Spiralia</taxon>
        <taxon>Lophotrochozoa</taxon>
        <taxon>Mollusca</taxon>
        <taxon>Bivalvia</taxon>
        <taxon>Autobranchia</taxon>
        <taxon>Pteriomorphia</taxon>
        <taxon>Mytilida</taxon>
        <taxon>Mytiloidea</taxon>
        <taxon>Mytilidae</taxon>
        <taxon>Mytilinae</taxon>
        <taxon>Mytilus</taxon>
    </lineage>
</organism>